<evidence type="ECO:0000256" key="1">
    <source>
        <dbReference type="ARBA" id="ARBA00022553"/>
    </source>
</evidence>
<dbReference type="RefSeq" id="WP_310331688.1">
    <property type="nucleotide sequence ID" value="NZ_JAVDXV010000008.1"/>
</dbReference>
<dbReference type="Gene3D" id="3.30.750.24">
    <property type="entry name" value="STAS domain"/>
    <property type="match status" value="1"/>
</dbReference>
<keyword evidence="1" id="KW-0597">Phosphoprotein</keyword>
<name>A0ABU2ACQ4_9BURK</name>
<gene>
    <name evidence="3" type="ORF">J2X21_004123</name>
</gene>
<dbReference type="InterPro" id="IPR051932">
    <property type="entry name" value="Bact_StressResp_Reg"/>
</dbReference>
<dbReference type="PANTHER" id="PTHR33745:SF3">
    <property type="entry name" value="RSBT CO-ANTAGONIST PROTEIN RSBRC"/>
    <property type="match status" value="1"/>
</dbReference>
<feature type="domain" description="STAS" evidence="2">
    <location>
        <begin position="159"/>
        <end position="270"/>
    </location>
</feature>
<dbReference type="InterPro" id="IPR025751">
    <property type="entry name" value="RsbRD_N_dom"/>
</dbReference>
<dbReference type="Pfam" id="PF01740">
    <property type="entry name" value="STAS"/>
    <property type="match status" value="1"/>
</dbReference>
<dbReference type="InterPro" id="IPR002645">
    <property type="entry name" value="STAS_dom"/>
</dbReference>
<reference evidence="3 4" key="1">
    <citation type="submission" date="2023-07" db="EMBL/GenBank/DDBJ databases">
        <title>Sorghum-associated microbial communities from plants grown in Nebraska, USA.</title>
        <authorList>
            <person name="Schachtman D."/>
        </authorList>
    </citation>
    <scope>NUCLEOTIDE SEQUENCE [LARGE SCALE GENOMIC DNA]</scope>
    <source>
        <strain evidence="3 4">BE316</strain>
    </source>
</reference>
<dbReference type="Proteomes" id="UP001180825">
    <property type="component" value="Unassembled WGS sequence"/>
</dbReference>
<dbReference type="PROSITE" id="PS50801">
    <property type="entry name" value="STAS"/>
    <property type="match status" value="1"/>
</dbReference>
<accession>A0ABU2ACQ4</accession>
<dbReference type="InterPro" id="IPR036513">
    <property type="entry name" value="STAS_dom_sf"/>
</dbReference>
<dbReference type="Pfam" id="PF14361">
    <property type="entry name" value="RsbRD_N"/>
    <property type="match status" value="1"/>
</dbReference>
<dbReference type="SUPFAM" id="SSF52091">
    <property type="entry name" value="SpoIIaa-like"/>
    <property type="match status" value="1"/>
</dbReference>
<dbReference type="PANTHER" id="PTHR33745">
    <property type="entry name" value="RSBT ANTAGONIST PROTEIN RSBS-RELATED"/>
    <property type="match status" value="1"/>
</dbReference>
<evidence type="ECO:0000259" key="2">
    <source>
        <dbReference type="PROSITE" id="PS50801"/>
    </source>
</evidence>
<proteinExistence type="predicted"/>
<dbReference type="EMBL" id="JAVDXV010000008">
    <property type="protein sequence ID" value="MDR7334959.1"/>
    <property type="molecule type" value="Genomic_DNA"/>
</dbReference>
<keyword evidence="4" id="KW-1185">Reference proteome</keyword>
<comment type="caution">
    <text evidence="3">The sequence shown here is derived from an EMBL/GenBank/DDBJ whole genome shotgun (WGS) entry which is preliminary data.</text>
</comment>
<sequence>MKKNSAAVESLLSQNREQVLSEWRAELTAAGGGRGLSSEIQGTEQLLEALLAALRADGALDNFDDKPWEKVREFLSGLSRSRAAQGSTAADTSRFVLAVKKPLFSGLQRKLAHEPETLVIAVWEVSTLIDNMAQFTVTTYQRTREEIISRQQQELLELSTPVIKMWDGVLAVPMIGTLDSGRTQLVMEALLQRIVETGSTIAIIDITGVPTVDTLVAQHLLKTVTAIRLMGAECIISGIRPQIAQTIVHLGIDLQGIITKATLADALAVALKRAGFVVSRSKPAVAAATPSAAAAD</sequence>
<evidence type="ECO:0000313" key="3">
    <source>
        <dbReference type="EMBL" id="MDR7334959.1"/>
    </source>
</evidence>
<organism evidence="3 4">
    <name type="scientific">Roseateles asaccharophilus</name>
    <dbReference type="NCBI Taxonomy" id="582607"/>
    <lineage>
        <taxon>Bacteria</taxon>
        <taxon>Pseudomonadati</taxon>
        <taxon>Pseudomonadota</taxon>
        <taxon>Betaproteobacteria</taxon>
        <taxon>Burkholderiales</taxon>
        <taxon>Sphaerotilaceae</taxon>
        <taxon>Roseateles</taxon>
    </lineage>
</organism>
<evidence type="ECO:0000313" key="4">
    <source>
        <dbReference type="Proteomes" id="UP001180825"/>
    </source>
</evidence>
<protein>
    <submittedName>
        <fullName evidence="3">RsbT co-antagonist protein RsbR</fullName>
    </submittedName>
</protein>
<dbReference type="CDD" id="cd07041">
    <property type="entry name" value="STAS_RsbR_RsbS_like"/>
    <property type="match status" value="1"/>
</dbReference>